<feature type="chain" id="PRO_5040852094" evidence="1">
    <location>
        <begin position="21"/>
        <end position="252"/>
    </location>
</feature>
<protein>
    <submittedName>
        <fullName evidence="2">Uncharacterized protein</fullName>
    </submittedName>
</protein>
<evidence type="ECO:0000256" key="1">
    <source>
        <dbReference type="SAM" id="SignalP"/>
    </source>
</evidence>
<proteinExistence type="predicted"/>
<reference evidence="2" key="1">
    <citation type="submission" date="2022-11" db="EMBL/GenBank/DDBJ databases">
        <authorList>
            <person name="Petersen C."/>
        </authorList>
    </citation>
    <scope>NUCLEOTIDE SEQUENCE</scope>
    <source>
        <strain evidence="2">IBT 34128</strain>
    </source>
</reference>
<dbReference type="EMBL" id="JAPMSZ010000010">
    <property type="protein sequence ID" value="KAJ5086484.1"/>
    <property type="molecule type" value="Genomic_DNA"/>
</dbReference>
<dbReference type="OrthoDB" id="4488944at2759"/>
<dbReference type="AlphaFoldDB" id="A0A9W9ERH8"/>
<evidence type="ECO:0000313" key="2">
    <source>
        <dbReference type="EMBL" id="KAJ5086484.1"/>
    </source>
</evidence>
<dbReference type="GeneID" id="81397485"/>
<gene>
    <name evidence="2" type="ORF">NUU61_007791</name>
</gene>
<keyword evidence="1" id="KW-0732">Signal</keyword>
<dbReference type="Proteomes" id="UP001141434">
    <property type="component" value="Unassembled WGS sequence"/>
</dbReference>
<dbReference type="RefSeq" id="XP_056508609.1">
    <property type="nucleotide sequence ID" value="XM_056658316.1"/>
</dbReference>
<comment type="caution">
    <text evidence="2">The sequence shown here is derived from an EMBL/GenBank/DDBJ whole genome shotgun (WGS) entry which is preliminary data.</text>
</comment>
<keyword evidence="3" id="KW-1185">Reference proteome</keyword>
<accession>A0A9W9ERH8</accession>
<name>A0A9W9ERH8_9EURO</name>
<reference evidence="2" key="2">
    <citation type="journal article" date="2023" name="IMA Fungus">
        <title>Comparative genomic study of the Penicillium genus elucidates a diverse pangenome and 15 lateral gene transfer events.</title>
        <authorList>
            <person name="Petersen C."/>
            <person name="Sorensen T."/>
            <person name="Nielsen M.R."/>
            <person name="Sondergaard T.E."/>
            <person name="Sorensen J.L."/>
            <person name="Fitzpatrick D.A."/>
            <person name="Frisvad J.C."/>
            <person name="Nielsen K.L."/>
        </authorList>
    </citation>
    <scope>NUCLEOTIDE SEQUENCE</scope>
    <source>
        <strain evidence="2">IBT 34128</strain>
    </source>
</reference>
<organism evidence="2 3">
    <name type="scientific">Penicillium alfredii</name>
    <dbReference type="NCBI Taxonomy" id="1506179"/>
    <lineage>
        <taxon>Eukaryota</taxon>
        <taxon>Fungi</taxon>
        <taxon>Dikarya</taxon>
        <taxon>Ascomycota</taxon>
        <taxon>Pezizomycotina</taxon>
        <taxon>Eurotiomycetes</taxon>
        <taxon>Eurotiomycetidae</taxon>
        <taxon>Eurotiales</taxon>
        <taxon>Aspergillaceae</taxon>
        <taxon>Penicillium</taxon>
    </lineage>
</organism>
<feature type="signal peptide" evidence="1">
    <location>
        <begin position="1"/>
        <end position="20"/>
    </location>
</feature>
<evidence type="ECO:0000313" key="3">
    <source>
        <dbReference type="Proteomes" id="UP001141434"/>
    </source>
</evidence>
<sequence length="252" mass="27743">MGAPYFFILLCGIFLAIAHASPLDGFTHSKRALDVDTKLTPLIESLNLERPSNDHHKRNDEPIIELEDFKRFNGDHKSFYGFVSRDKIGREKTGDEAARLVKELASQGYSYAFCDNGLSNLVAALYIPDLGVFVGSIPRSKDTALKLYDMAKKCPDYSNRILRRLLGKKPEDSDEPEAQLHAEDMVMTNAIAMMAENGMNPDEGLMHKRIAQHLPAHQHGIDLSTTGLTTSAIAEQGIAKVITELGSPASSS</sequence>